<keyword evidence="1" id="KW-1133">Transmembrane helix</keyword>
<dbReference type="Proteomes" id="UP000319771">
    <property type="component" value="Unassembled WGS sequence"/>
</dbReference>
<evidence type="ECO:0000313" key="3">
    <source>
        <dbReference type="Proteomes" id="UP000319771"/>
    </source>
</evidence>
<protein>
    <submittedName>
        <fullName evidence="2">Type II secretion system protein</fullName>
    </submittedName>
</protein>
<evidence type="ECO:0000256" key="1">
    <source>
        <dbReference type="SAM" id="Phobius"/>
    </source>
</evidence>
<dbReference type="InterPro" id="IPR012902">
    <property type="entry name" value="N_methyl_site"/>
</dbReference>
<evidence type="ECO:0000313" key="2">
    <source>
        <dbReference type="EMBL" id="TMQ74330.1"/>
    </source>
</evidence>
<keyword evidence="1" id="KW-0812">Transmembrane</keyword>
<proteinExistence type="predicted"/>
<dbReference type="PROSITE" id="PS00409">
    <property type="entry name" value="PROKAR_NTER_METHYL"/>
    <property type="match status" value="1"/>
</dbReference>
<accession>A0A538UEM7</accession>
<keyword evidence="1" id="KW-0472">Membrane</keyword>
<gene>
    <name evidence="2" type="ORF">E6K81_00015</name>
</gene>
<sequence>MRASVMRSPVPGPPPSQSGYTLIELMFVVIVLAIGILASVKLFPVASREQLRDRMRTAGTYYAQQQVETLRGLGYNEISVQEGRYPAGTGTTNLGPNNAFHRFYTVTDMDDPLPNLKRVSVTVRWSNSRGDDSVVVSTYLGR</sequence>
<reference evidence="2 3" key="1">
    <citation type="journal article" date="2019" name="Nat. Microbiol.">
        <title>Mediterranean grassland soil C-N compound turnover is dependent on rainfall and depth, and is mediated by genomically divergent microorganisms.</title>
        <authorList>
            <person name="Diamond S."/>
            <person name="Andeer P.F."/>
            <person name="Li Z."/>
            <person name="Crits-Christoph A."/>
            <person name="Burstein D."/>
            <person name="Anantharaman K."/>
            <person name="Lane K.R."/>
            <person name="Thomas B.C."/>
            <person name="Pan C."/>
            <person name="Northen T.R."/>
            <person name="Banfield J.F."/>
        </authorList>
    </citation>
    <scope>NUCLEOTIDE SEQUENCE [LARGE SCALE GENOMIC DNA]</scope>
    <source>
        <strain evidence="2">WS_11</strain>
    </source>
</reference>
<feature type="transmembrane region" description="Helical" evidence="1">
    <location>
        <begin position="20"/>
        <end position="46"/>
    </location>
</feature>
<name>A0A538UEM7_UNCEI</name>
<dbReference type="NCBIfam" id="TIGR02532">
    <property type="entry name" value="IV_pilin_GFxxxE"/>
    <property type="match status" value="1"/>
</dbReference>
<dbReference type="SUPFAM" id="SSF54523">
    <property type="entry name" value="Pili subunits"/>
    <property type="match status" value="1"/>
</dbReference>
<dbReference type="Pfam" id="PF07963">
    <property type="entry name" value="N_methyl"/>
    <property type="match status" value="1"/>
</dbReference>
<comment type="caution">
    <text evidence="2">The sequence shown here is derived from an EMBL/GenBank/DDBJ whole genome shotgun (WGS) entry which is preliminary data.</text>
</comment>
<dbReference type="AlphaFoldDB" id="A0A538UEM7"/>
<dbReference type="InterPro" id="IPR045584">
    <property type="entry name" value="Pilin-like"/>
</dbReference>
<organism evidence="2 3">
    <name type="scientific">Eiseniibacteriota bacterium</name>
    <dbReference type="NCBI Taxonomy" id="2212470"/>
    <lineage>
        <taxon>Bacteria</taxon>
        <taxon>Candidatus Eiseniibacteriota</taxon>
    </lineage>
</organism>
<dbReference type="EMBL" id="VBPB01000001">
    <property type="protein sequence ID" value="TMQ74330.1"/>
    <property type="molecule type" value="Genomic_DNA"/>
</dbReference>